<dbReference type="InterPro" id="IPR058008">
    <property type="entry name" value="Gp26_C"/>
</dbReference>
<protein>
    <recommendedName>
        <fullName evidence="1">Phage tail protein C-terminal domain-containing protein</fullName>
    </recommendedName>
</protein>
<dbReference type="Proteomes" id="UP001246690">
    <property type="component" value="Chromosome"/>
</dbReference>
<feature type="domain" description="Phage tail protein C-terminal" evidence="1">
    <location>
        <begin position="137"/>
        <end position="270"/>
    </location>
</feature>
<reference evidence="2 3" key="1">
    <citation type="submission" date="2023-09" db="EMBL/GenBank/DDBJ databases">
        <title>Buttiauxella selenatireducens sp. nov., isolated from the rhizosphere of Cardamine hupingshanesis.</title>
        <authorList>
            <person name="Zhang S."/>
            <person name="Xu Z."/>
            <person name="Wang H."/>
            <person name="Guo Y."/>
        </authorList>
    </citation>
    <scope>NUCLEOTIDE SEQUENCE [LARGE SCALE GENOMIC DNA]</scope>
    <source>
        <strain evidence="2 3">R73</strain>
    </source>
</reference>
<evidence type="ECO:0000313" key="2">
    <source>
        <dbReference type="EMBL" id="WMY75428.1"/>
    </source>
</evidence>
<sequence length="303" mass="32049">MVLRKDSIKPALPVTAGGTGADTVSGAQSALGLVPQTGPTDITSGRILKVGAFGLGTQTLQQQALSSSLPGGTFLTKALLGGIDNNASILVVPFNADTQYQIIFPTIVGAKPRIHLRLQSVDPQYNGQLSQVYTDANTTKAADGTLKAASPVIKVFHDGRSESNDESEGVTVVRKGIGEYLIQGCIGLNADAAWGGINGGFDVPQDRNRQPLIWLDFEVNPDGSVLVKTYHRTHPAAPAFARNQVDGVADGDPIDIPADQFISVRVEMPEDSIYNQKIMATKKAMEDAERAAAEKAHEESTSA</sequence>
<evidence type="ECO:0000259" key="1">
    <source>
        <dbReference type="Pfam" id="PF25670"/>
    </source>
</evidence>
<name>A0ABY9SEQ5_9ENTR</name>
<gene>
    <name evidence="2" type="ORF">RHD99_05570</name>
</gene>
<organism evidence="2 3">
    <name type="scientific">Buttiauxella selenatireducens</name>
    <dbReference type="NCBI Taxonomy" id="3073902"/>
    <lineage>
        <taxon>Bacteria</taxon>
        <taxon>Pseudomonadati</taxon>
        <taxon>Pseudomonadota</taxon>
        <taxon>Gammaproteobacteria</taxon>
        <taxon>Enterobacterales</taxon>
        <taxon>Enterobacteriaceae</taxon>
        <taxon>Buttiauxella</taxon>
    </lineage>
</organism>
<keyword evidence="3" id="KW-1185">Reference proteome</keyword>
<accession>A0ABY9SEQ5</accession>
<dbReference type="RefSeq" id="WP_309877842.1">
    <property type="nucleotide sequence ID" value="NZ_CP133838.1"/>
</dbReference>
<proteinExistence type="predicted"/>
<dbReference type="EMBL" id="CP133838">
    <property type="protein sequence ID" value="WMY75428.1"/>
    <property type="molecule type" value="Genomic_DNA"/>
</dbReference>
<evidence type="ECO:0000313" key="3">
    <source>
        <dbReference type="Proteomes" id="UP001246690"/>
    </source>
</evidence>
<dbReference type="Pfam" id="PF25670">
    <property type="entry name" value="Phage_tail_C_2"/>
    <property type="match status" value="1"/>
</dbReference>